<dbReference type="SUPFAM" id="SSF53335">
    <property type="entry name" value="S-adenosyl-L-methionine-dependent methyltransferases"/>
    <property type="match status" value="1"/>
</dbReference>
<dbReference type="PANTHER" id="PTHR47739:SF1">
    <property type="entry name" value="TRNA1(VAL) (ADENINE(37)-N6)-METHYLTRANSFERASE"/>
    <property type="match status" value="1"/>
</dbReference>
<evidence type="ECO:0000313" key="5">
    <source>
        <dbReference type="Proteomes" id="UP000672602"/>
    </source>
</evidence>
<protein>
    <submittedName>
        <fullName evidence="4">Methyltransferase domain-containing protein</fullName>
    </submittedName>
</protein>
<sequence length="232" mass="24285">MDPVLLAAAVPVVKDRGRAAGGPVLDLGCGVGTAMFCYGARVAHADLVGLERDPAMAAIASRNAAANGMDGRCRVLTGDLLSPPTELPCGTFAQAMANPPYHLIGTDASPHAGRDTANREGEARLSDWIDCLLAALAPKGGLTLIHRADRLSEILALLHGRAGDIRILPLWPRAGVPAKRVIVHARKGVRGMDCLLPGLFLHGTGEERYTMEARAVLRDGASLLPDDRLGGA</sequence>
<dbReference type="Pfam" id="PF05175">
    <property type="entry name" value="MTS"/>
    <property type="match status" value="1"/>
</dbReference>
<dbReference type="CDD" id="cd02440">
    <property type="entry name" value="AdoMet_MTases"/>
    <property type="match status" value="1"/>
</dbReference>
<keyword evidence="5" id="KW-1185">Reference proteome</keyword>
<dbReference type="GO" id="GO:0008168">
    <property type="term" value="F:methyltransferase activity"/>
    <property type="evidence" value="ECO:0007669"/>
    <property type="project" value="UniProtKB-KW"/>
</dbReference>
<evidence type="ECO:0000256" key="2">
    <source>
        <dbReference type="ARBA" id="ARBA00022691"/>
    </source>
</evidence>
<dbReference type="EMBL" id="JAGMWN010000001">
    <property type="protein sequence ID" value="MBP5856199.1"/>
    <property type="molecule type" value="Genomic_DNA"/>
</dbReference>
<evidence type="ECO:0000256" key="1">
    <source>
        <dbReference type="ARBA" id="ARBA00022603"/>
    </source>
</evidence>
<organism evidence="4 5">
    <name type="scientific">Marivibrio halodurans</name>
    <dbReference type="NCBI Taxonomy" id="2039722"/>
    <lineage>
        <taxon>Bacteria</taxon>
        <taxon>Pseudomonadati</taxon>
        <taxon>Pseudomonadota</taxon>
        <taxon>Alphaproteobacteria</taxon>
        <taxon>Rhodospirillales</taxon>
        <taxon>Rhodospirillaceae</taxon>
        <taxon>Marivibrio</taxon>
    </lineage>
</organism>
<gene>
    <name evidence="4" type="ORF">KAJ83_04205</name>
</gene>
<comment type="caution">
    <text evidence="4">The sequence shown here is derived from an EMBL/GenBank/DDBJ whole genome shotgun (WGS) entry which is preliminary data.</text>
</comment>
<proteinExistence type="predicted"/>
<reference evidence="4" key="1">
    <citation type="submission" date="2021-04" db="EMBL/GenBank/DDBJ databases">
        <authorList>
            <person name="Zhang D.-C."/>
        </authorList>
    </citation>
    <scope>NUCLEOTIDE SEQUENCE</scope>
    <source>
        <strain evidence="4">CGMCC 1.15697</strain>
    </source>
</reference>
<evidence type="ECO:0000259" key="3">
    <source>
        <dbReference type="Pfam" id="PF05175"/>
    </source>
</evidence>
<dbReference type="PANTHER" id="PTHR47739">
    <property type="entry name" value="TRNA1(VAL) (ADENINE(37)-N6)-METHYLTRANSFERASE"/>
    <property type="match status" value="1"/>
</dbReference>
<dbReference type="InterPro" id="IPR029063">
    <property type="entry name" value="SAM-dependent_MTases_sf"/>
</dbReference>
<name>A0A8J7S019_9PROT</name>
<dbReference type="InterPro" id="IPR007848">
    <property type="entry name" value="Small_mtfrase_dom"/>
</dbReference>
<keyword evidence="1 4" id="KW-0808">Transferase</keyword>
<dbReference type="InterPro" id="IPR050210">
    <property type="entry name" value="tRNA_Adenine-N(6)_MTase"/>
</dbReference>
<evidence type="ECO:0000313" key="4">
    <source>
        <dbReference type="EMBL" id="MBP5856199.1"/>
    </source>
</evidence>
<keyword evidence="2" id="KW-0949">S-adenosyl-L-methionine</keyword>
<dbReference type="GO" id="GO:0032259">
    <property type="term" value="P:methylation"/>
    <property type="evidence" value="ECO:0007669"/>
    <property type="project" value="UniProtKB-KW"/>
</dbReference>
<dbReference type="AlphaFoldDB" id="A0A8J7S019"/>
<accession>A0A8J7S019</accession>
<dbReference type="Gene3D" id="3.40.50.150">
    <property type="entry name" value="Vaccinia Virus protein VP39"/>
    <property type="match status" value="1"/>
</dbReference>
<feature type="domain" description="Methyltransferase small" evidence="3">
    <location>
        <begin position="20"/>
        <end position="103"/>
    </location>
</feature>
<keyword evidence="1 4" id="KW-0489">Methyltransferase</keyword>
<dbReference type="Proteomes" id="UP000672602">
    <property type="component" value="Unassembled WGS sequence"/>
</dbReference>